<reference evidence="1 3" key="1">
    <citation type="submission" date="2015-04" db="EMBL/GenBank/DDBJ databases">
        <title>Draft genome sequence of bacteremic isolate Catabacter hongkongensis type strain HKU16T.</title>
        <authorList>
            <person name="Lau S.K."/>
            <person name="Teng J.L."/>
            <person name="Huang Y."/>
            <person name="Curreem S.O."/>
            <person name="Tsui S.K."/>
            <person name="Woo P.C."/>
        </authorList>
    </citation>
    <scope>NUCLEOTIDE SEQUENCE [LARGE SCALE GENOMIC DNA]</scope>
    <source>
        <strain evidence="1 3">HKU16</strain>
    </source>
</reference>
<evidence type="ECO:0000313" key="2">
    <source>
        <dbReference type="EMBL" id="KKI51552.1"/>
    </source>
</evidence>
<dbReference type="Proteomes" id="UP000034076">
    <property type="component" value="Unassembled WGS sequence"/>
</dbReference>
<evidence type="ECO:0000313" key="3">
    <source>
        <dbReference type="Proteomes" id="UP000034076"/>
    </source>
</evidence>
<name>A0A0M2NIE6_9FIRM</name>
<dbReference type="AlphaFoldDB" id="A0A0M2NIE6"/>
<sequence>MKKNAKGFKKIMVKATEKSLISIADVFAGLPCHGPWYEPKVPQKLKK</sequence>
<dbReference type="NCBIfam" id="TIGR04223">
    <property type="entry name" value="quorum_AgrD"/>
    <property type="match status" value="1"/>
</dbReference>
<evidence type="ECO:0008006" key="4">
    <source>
        <dbReference type="Google" id="ProtNLM"/>
    </source>
</evidence>
<comment type="caution">
    <text evidence="1">The sequence shown here is derived from an EMBL/GenBank/DDBJ whole genome shotgun (WGS) entry which is preliminary data.</text>
</comment>
<dbReference type="InterPro" id="IPR009229">
    <property type="entry name" value="AgrD"/>
</dbReference>
<dbReference type="EMBL" id="LAYJ01000070">
    <property type="protein sequence ID" value="KKI51552.1"/>
    <property type="molecule type" value="Genomic_DNA"/>
</dbReference>
<proteinExistence type="predicted"/>
<organism evidence="1 3">
    <name type="scientific">Christensenella hongkongensis</name>
    <dbReference type="NCBI Taxonomy" id="270498"/>
    <lineage>
        <taxon>Bacteria</taxon>
        <taxon>Bacillati</taxon>
        <taxon>Bacillota</taxon>
        <taxon>Clostridia</taxon>
        <taxon>Christensenellales</taxon>
        <taxon>Christensenellaceae</taxon>
        <taxon>Christensenella</taxon>
    </lineage>
</organism>
<dbReference type="OrthoDB" id="2057630at2"/>
<protein>
    <recommendedName>
        <fullName evidence="4">Cyclic lactone autoinducer peptide</fullName>
    </recommendedName>
</protein>
<accession>A0A0M2NIE6</accession>
<dbReference type="RefSeq" id="WP_131924770.1">
    <property type="nucleotide sequence ID" value="NZ_LAYJ01000070.1"/>
</dbReference>
<gene>
    <name evidence="2" type="ORF">CHK_0950</name>
    <name evidence="1" type="ORF">CHK_2508</name>
</gene>
<keyword evidence="3" id="KW-1185">Reference proteome</keyword>
<evidence type="ECO:0000313" key="1">
    <source>
        <dbReference type="EMBL" id="KKI50020.1"/>
    </source>
</evidence>
<dbReference type="EMBL" id="LAYJ01000113">
    <property type="protein sequence ID" value="KKI50020.1"/>
    <property type="molecule type" value="Genomic_DNA"/>
</dbReference>